<protein>
    <submittedName>
        <fullName evidence="4">Uncharacterized protein</fullName>
    </submittedName>
</protein>
<feature type="coiled-coil region" evidence="1">
    <location>
        <begin position="20"/>
        <end position="54"/>
    </location>
</feature>
<name>A0A1M6E413_MALRU</name>
<sequence>MKALSILSLFCLSLIVVPFAAAESDQLVALQQENRLLQRQVKKLEAQVDAMREEMNQPGAERIISGLGYIVGVFGITGWVAASRKKRGEK</sequence>
<evidence type="ECO:0000256" key="1">
    <source>
        <dbReference type="SAM" id="Coils"/>
    </source>
</evidence>
<evidence type="ECO:0000313" key="5">
    <source>
        <dbReference type="Proteomes" id="UP000184171"/>
    </source>
</evidence>
<keyword evidence="2" id="KW-0812">Transmembrane</keyword>
<dbReference type="RefSeq" id="WP_072906017.1">
    <property type="nucleotide sequence ID" value="NZ_FQZT01000002.1"/>
</dbReference>
<proteinExistence type="predicted"/>
<dbReference type="EMBL" id="FQZT01000002">
    <property type="protein sequence ID" value="SHI79998.1"/>
    <property type="molecule type" value="Genomic_DNA"/>
</dbReference>
<reference evidence="4 5" key="1">
    <citation type="submission" date="2016-11" db="EMBL/GenBank/DDBJ databases">
        <authorList>
            <person name="Jaros S."/>
            <person name="Januszkiewicz K."/>
            <person name="Wedrychowicz H."/>
        </authorList>
    </citation>
    <scope>NUCLEOTIDE SEQUENCE [LARGE SCALE GENOMIC DNA]</scope>
    <source>
        <strain evidence="4 5">DSM 5091</strain>
    </source>
</reference>
<dbReference type="STRING" id="1122189.SAMN02745165_00921"/>
<evidence type="ECO:0000256" key="2">
    <source>
        <dbReference type="SAM" id="Phobius"/>
    </source>
</evidence>
<dbReference type="AlphaFoldDB" id="A0A1M6E413"/>
<dbReference type="Proteomes" id="UP000184171">
    <property type="component" value="Unassembled WGS sequence"/>
</dbReference>
<keyword evidence="5" id="KW-1185">Reference proteome</keyword>
<feature type="transmembrane region" description="Helical" evidence="2">
    <location>
        <begin position="63"/>
        <end position="82"/>
    </location>
</feature>
<keyword evidence="3" id="KW-0732">Signal</keyword>
<feature type="signal peptide" evidence="3">
    <location>
        <begin position="1"/>
        <end position="22"/>
    </location>
</feature>
<evidence type="ECO:0000256" key="3">
    <source>
        <dbReference type="SAM" id="SignalP"/>
    </source>
</evidence>
<accession>A0A1M6E413</accession>
<dbReference type="OrthoDB" id="9795418at2"/>
<keyword evidence="2" id="KW-1133">Transmembrane helix</keyword>
<feature type="chain" id="PRO_5013336781" evidence="3">
    <location>
        <begin position="23"/>
        <end position="90"/>
    </location>
</feature>
<evidence type="ECO:0000313" key="4">
    <source>
        <dbReference type="EMBL" id="SHI79998.1"/>
    </source>
</evidence>
<keyword evidence="1" id="KW-0175">Coiled coil</keyword>
<keyword evidence="2" id="KW-0472">Membrane</keyword>
<organism evidence="4 5">
    <name type="scientific">Malonomonas rubra DSM 5091</name>
    <dbReference type="NCBI Taxonomy" id="1122189"/>
    <lineage>
        <taxon>Bacteria</taxon>
        <taxon>Pseudomonadati</taxon>
        <taxon>Thermodesulfobacteriota</taxon>
        <taxon>Desulfuromonadia</taxon>
        <taxon>Desulfuromonadales</taxon>
        <taxon>Geopsychrobacteraceae</taxon>
        <taxon>Malonomonas</taxon>
    </lineage>
</organism>
<gene>
    <name evidence="4" type="ORF">SAMN02745165_00921</name>
</gene>